<dbReference type="EMBL" id="LJQD01000303">
    <property type="protein sequence ID" value="KPW94663.1"/>
    <property type="molecule type" value="Genomic_DNA"/>
</dbReference>
<evidence type="ECO:0000313" key="3">
    <source>
        <dbReference type="Proteomes" id="UP000050381"/>
    </source>
</evidence>
<feature type="region of interest" description="Disordered" evidence="1">
    <location>
        <begin position="165"/>
        <end position="188"/>
    </location>
</feature>
<comment type="caution">
    <text evidence="2">The sequence shown here is derived from an EMBL/GenBank/DDBJ whole genome shotgun (WGS) entry which is preliminary data.</text>
</comment>
<protein>
    <submittedName>
        <fullName evidence="2">Uncharacterized protein</fullName>
    </submittedName>
</protein>
<dbReference type="Proteomes" id="UP000050381">
    <property type="component" value="Unassembled WGS sequence"/>
</dbReference>
<dbReference type="AntiFam" id="ANF00144">
    <property type="entry name" value="Shadow ORF (opposite pstP)"/>
</dbReference>
<evidence type="ECO:0000313" key="2">
    <source>
        <dbReference type="EMBL" id="KPW94663.1"/>
    </source>
</evidence>
<gene>
    <name evidence="2" type="ORF">ALO79_200262</name>
</gene>
<evidence type="ECO:0000256" key="1">
    <source>
        <dbReference type="SAM" id="MobiDB-lite"/>
    </source>
</evidence>
<proteinExistence type="predicted"/>
<name>A0A0P9MRP2_PSESX</name>
<accession>A0A0P9MRP2</accession>
<reference evidence="2 3" key="1">
    <citation type="submission" date="2015-09" db="EMBL/GenBank/DDBJ databases">
        <title>Genome announcement of multiple Pseudomonas syringae strains.</title>
        <authorList>
            <person name="Thakur S."/>
            <person name="Wang P.W."/>
            <person name="Gong Y."/>
            <person name="Weir B.S."/>
            <person name="Guttman D.S."/>
        </authorList>
    </citation>
    <scope>NUCLEOTIDE SEQUENCE [LARGE SCALE GENOMIC DNA]</scope>
    <source>
        <strain evidence="2 3">ICMP9419</strain>
    </source>
</reference>
<organism evidence="2 3">
    <name type="scientific">Pseudomonas syringae pv. castaneae</name>
    <dbReference type="NCBI Taxonomy" id="264450"/>
    <lineage>
        <taxon>Bacteria</taxon>
        <taxon>Pseudomonadati</taxon>
        <taxon>Pseudomonadota</taxon>
        <taxon>Gammaproteobacteria</taxon>
        <taxon>Pseudomonadales</taxon>
        <taxon>Pseudomonadaceae</taxon>
        <taxon>Pseudomonas</taxon>
        <taxon>Pseudomonas syringae</taxon>
    </lineage>
</organism>
<dbReference type="AlphaFoldDB" id="A0A0P9MRP2"/>
<sequence>MYPVEQRLLALAEQPFDLPTLERLARFQRRGEGPLLQLDQRIADARFAQRIDPYQQGTGVVLAAGQVRGVDQRLGGKIQVRLVPKDAGNGRIPQNRPDAIAEQHESLFSAQFAVEEIQNQMLIQPQGALEHMLHALLLPDVILADPLQMICMPAVDPAIAHVGEGEAPASQHQGTDGGEQRLPAPVGL</sequence>